<feature type="chain" id="PRO_5005213050" description="Lipoprotein" evidence="1">
    <location>
        <begin position="21"/>
        <end position="104"/>
    </location>
</feature>
<organism evidence="2 3">
    <name type="scientific">Pseudomyxococcus hansupus</name>
    <dbReference type="NCBI Taxonomy" id="1297742"/>
    <lineage>
        <taxon>Bacteria</taxon>
        <taxon>Pseudomonadati</taxon>
        <taxon>Myxococcota</taxon>
        <taxon>Myxococcia</taxon>
        <taxon>Myxococcales</taxon>
        <taxon>Cystobacterineae</taxon>
        <taxon>Myxococcaceae</taxon>
        <taxon>Pseudomyxococcus</taxon>
    </lineage>
</organism>
<proteinExistence type="predicted"/>
<keyword evidence="3" id="KW-1185">Reference proteome</keyword>
<dbReference type="AlphaFoldDB" id="A0A0H4WYL8"/>
<dbReference type="PATRIC" id="fig|1297742.4.peg.4863"/>
<name>A0A0H4WYL8_9BACT</name>
<dbReference type="Proteomes" id="UP000009026">
    <property type="component" value="Chromosome"/>
</dbReference>
<evidence type="ECO:0000313" key="2">
    <source>
        <dbReference type="EMBL" id="AKQ67904.1"/>
    </source>
</evidence>
<reference evidence="2 3" key="1">
    <citation type="journal article" date="2016" name="PLoS ONE">
        <title>Complete Genome Sequence and Comparative Genomics of a Novel Myxobacterium Myxococcus hansupus.</title>
        <authorList>
            <person name="Sharma G."/>
            <person name="Narwani T."/>
            <person name="Subramanian S."/>
        </authorList>
    </citation>
    <scope>NUCLEOTIDE SEQUENCE [LARGE SCALE GENOMIC DNA]</scope>
    <source>
        <strain evidence="3">mixupus</strain>
    </source>
</reference>
<evidence type="ECO:0000256" key="1">
    <source>
        <dbReference type="SAM" id="SignalP"/>
    </source>
</evidence>
<feature type="signal peptide" evidence="1">
    <location>
        <begin position="1"/>
        <end position="20"/>
    </location>
</feature>
<evidence type="ECO:0000313" key="3">
    <source>
        <dbReference type="Proteomes" id="UP000009026"/>
    </source>
</evidence>
<dbReference type="KEGG" id="mym:A176_004816"/>
<protein>
    <recommendedName>
        <fullName evidence="4">Lipoprotein</fullName>
    </recommendedName>
</protein>
<gene>
    <name evidence="2" type="ORF">A176_004816</name>
</gene>
<keyword evidence="1" id="KW-0732">Signal</keyword>
<dbReference type="EMBL" id="CP012109">
    <property type="protein sequence ID" value="AKQ67904.1"/>
    <property type="molecule type" value="Genomic_DNA"/>
</dbReference>
<dbReference type="OrthoDB" id="5383494at2"/>
<accession>A0A0H4WYL8</accession>
<evidence type="ECO:0008006" key="4">
    <source>
        <dbReference type="Google" id="ProtNLM"/>
    </source>
</evidence>
<sequence length="104" mass="11087">MHRHLLLSLGVLALSGCTVARPATLTVPKERAAECRSICSDLDMRLGAVVVIMNSAGCVCEPRDEETTTPPPHSSTAVIGGAAIHTVIELDRRAQVGQQSQRTR</sequence>
<dbReference type="RefSeq" id="WP_002636324.1">
    <property type="nucleotide sequence ID" value="NZ_CP012109.1"/>
</dbReference>
<dbReference type="PROSITE" id="PS51257">
    <property type="entry name" value="PROKAR_LIPOPROTEIN"/>
    <property type="match status" value="1"/>
</dbReference>